<evidence type="ECO:0000256" key="5">
    <source>
        <dbReference type="ARBA" id="ARBA00022801"/>
    </source>
</evidence>
<keyword evidence="8" id="KW-1185">Reference proteome</keyword>
<dbReference type="InterPro" id="IPR003305">
    <property type="entry name" value="CenC_carb-bd"/>
</dbReference>
<keyword evidence="5" id="KW-0378">Hydrolase</keyword>
<dbReference type="InterPro" id="IPR008979">
    <property type="entry name" value="Galactose-bd-like_sf"/>
</dbReference>
<evidence type="ECO:0000259" key="6">
    <source>
        <dbReference type="SMART" id="SM00813"/>
    </source>
</evidence>
<evidence type="ECO:0000313" key="7">
    <source>
        <dbReference type="EMBL" id="WPU96099.1"/>
    </source>
</evidence>
<protein>
    <recommendedName>
        <fullName evidence="3">non-reducing end alpha-L-arabinofuranosidase</fullName>
        <ecNumber evidence="3">3.2.1.55</ecNumber>
    </recommendedName>
</protein>
<evidence type="ECO:0000313" key="8">
    <source>
        <dbReference type="Proteomes" id="UP001324380"/>
    </source>
</evidence>
<dbReference type="InterPro" id="IPR051563">
    <property type="entry name" value="Glycosyl_Hydrolase_51"/>
</dbReference>
<organism evidence="7 8">
    <name type="scientific">Mucilaginibacter sabulilitoris</name>
    <dbReference type="NCBI Taxonomy" id="1173583"/>
    <lineage>
        <taxon>Bacteria</taxon>
        <taxon>Pseudomonadati</taxon>
        <taxon>Bacteroidota</taxon>
        <taxon>Sphingobacteriia</taxon>
        <taxon>Sphingobacteriales</taxon>
        <taxon>Sphingobacteriaceae</taxon>
        <taxon>Mucilaginibacter</taxon>
    </lineage>
</organism>
<evidence type="ECO:0000256" key="2">
    <source>
        <dbReference type="ARBA" id="ARBA00007186"/>
    </source>
</evidence>
<dbReference type="RefSeq" id="WP_321565202.1">
    <property type="nucleotide sequence ID" value="NZ_CP139558.1"/>
</dbReference>
<evidence type="ECO:0000256" key="3">
    <source>
        <dbReference type="ARBA" id="ARBA00012670"/>
    </source>
</evidence>
<dbReference type="EC" id="3.2.1.55" evidence="3"/>
<dbReference type="SUPFAM" id="SSF51445">
    <property type="entry name" value="(Trans)glycosidases"/>
    <property type="match status" value="1"/>
</dbReference>
<dbReference type="SMART" id="SM00813">
    <property type="entry name" value="Alpha-L-AF_C"/>
    <property type="match status" value="1"/>
</dbReference>
<dbReference type="Proteomes" id="UP001324380">
    <property type="component" value="Chromosome"/>
</dbReference>
<dbReference type="PANTHER" id="PTHR31776">
    <property type="entry name" value="ALPHA-L-ARABINOFURANOSIDASE 1"/>
    <property type="match status" value="1"/>
</dbReference>
<sequence>MRKQLIYSLSAIVYVLLVLSWTSGRGNNQKKQLIFPGDSSSGKKALTGKAISRDLFGVFFEDLSYAADGGLYAELIQNRSFEYSPADRKGWNPLTAWEYTTQGYGYGTISVETISPISVNNPHYVVLNVEEEGKEGVGLINSGFDGIVVKAGEKYDFSVFLKQLSNKSIPVQVKLQGKKGVVYGEVTFAGQTNNWKKYTAAISVNQSDDSARLVIVAKAKGKLALDMVSLFPQKTFRNRANGLRPDIAQAIADLKPKFMRFPGGCLVHGDGLGNIYRWKNTIGPVEQRIEQRNIWNYHQSVGLGYYEYFQFCEDIGAKPVPVLAAAVSCQNSGGTWRIGGTGQRGLPLEEMKGYIQDILDLVEYANGPVTSTWGAKRAAAGHPKPFNLEYLGIGNEDKITPEFKERFKMIYDVVRIKYPQITLIGTVGPAPSGDDYERGWKFANQLAVPVVDEHYYEKPEWFLRNNLRYDAYDRSKSKVYLGEYASQGNKLFNALAEAVYMTGLERNGDVVKMASYAPLIARQNHTSWNPNLIYFSNTAVAPTVNYYVQQLFSTNQGDRYYSNIVSFPDQKGSRDSTQAASLVKDSKTGDFILKLVNAGSAITRAKVNLNGLGSVNPKANYTILTGAPGAENTFSNQDNIVPKTSNFEVKRSFLYDVPPYSLIIIRMKSR</sequence>
<accession>A0ABZ0TT29</accession>
<dbReference type="Pfam" id="PF22848">
    <property type="entry name" value="ASD1_dom"/>
    <property type="match status" value="1"/>
</dbReference>
<proteinExistence type="inferred from homology"/>
<name>A0ABZ0TT29_9SPHI</name>
<dbReference type="InterPro" id="IPR010720">
    <property type="entry name" value="Alpha-L-AF_C"/>
</dbReference>
<dbReference type="InterPro" id="IPR013780">
    <property type="entry name" value="Glyco_hydro_b"/>
</dbReference>
<comment type="catalytic activity">
    <reaction evidence="1">
        <text>Hydrolysis of terminal non-reducing alpha-L-arabinofuranoside residues in alpha-L-arabinosides.</text>
        <dbReference type="EC" id="3.2.1.55"/>
    </reaction>
</comment>
<reference evidence="7 8" key="1">
    <citation type="submission" date="2023-11" db="EMBL/GenBank/DDBJ databases">
        <title>Analysis of the Genomes of Mucilaginibacter gossypii cycad 4 and M. sabulilitoris SNA2: microbes with the potential for plant growth promotion.</title>
        <authorList>
            <person name="Hirsch A.M."/>
            <person name="Humm E."/>
            <person name="Rubbi M."/>
            <person name="Del Vecchio G."/>
            <person name="Ha S.M."/>
            <person name="Pellegrini M."/>
            <person name="Gunsalus R.P."/>
        </authorList>
    </citation>
    <scope>NUCLEOTIDE SEQUENCE [LARGE SCALE GENOMIC DNA]</scope>
    <source>
        <strain evidence="7 8">SNA2</strain>
    </source>
</reference>
<feature type="domain" description="Alpha-L-arabinofuranosidase C-terminal" evidence="6">
    <location>
        <begin position="482"/>
        <end position="661"/>
    </location>
</feature>
<evidence type="ECO:0000256" key="1">
    <source>
        <dbReference type="ARBA" id="ARBA00001462"/>
    </source>
</evidence>
<keyword evidence="4" id="KW-0732">Signal</keyword>
<dbReference type="InterPro" id="IPR055235">
    <property type="entry name" value="ASD1_cat"/>
</dbReference>
<dbReference type="SUPFAM" id="SSF49785">
    <property type="entry name" value="Galactose-binding domain-like"/>
    <property type="match status" value="1"/>
</dbReference>
<dbReference type="Gene3D" id="3.20.20.80">
    <property type="entry name" value="Glycosidases"/>
    <property type="match status" value="1"/>
</dbReference>
<dbReference type="Gene3D" id="2.60.120.260">
    <property type="entry name" value="Galactose-binding domain-like"/>
    <property type="match status" value="1"/>
</dbReference>
<dbReference type="InterPro" id="IPR017853">
    <property type="entry name" value="GH"/>
</dbReference>
<dbReference type="Pfam" id="PF02018">
    <property type="entry name" value="CBM_4_9"/>
    <property type="match status" value="1"/>
</dbReference>
<evidence type="ECO:0000256" key="4">
    <source>
        <dbReference type="ARBA" id="ARBA00022729"/>
    </source>
</evidence>
<dbReference type="Pfam" id="PF06964">
    <property type="entry name" value="Alpha-L-AF_C"/>
    <property type="match status" value="1"/>
</dbReference>
<dbReference type="PANTHER" id="PTHR31776:SF26">
    <property type="entry name" value="SECRETED ARABINOSIDASE"/>
    <property type="match status" value="1"/>
</dbReference>
<dbReference type="EMBL" id="CP139558">
    <property type="protein sequence ID" value="WPU96099.1"/>
    <property type="molecule type" value="Genomic_DNA"/>
</dbReference>
<gene>
    <name evidence="7" type="ORF">SNE25_11260</name>
</gene>
<comment type="similarity">
    <text evidence="2">Belongs to the glycosyl hydrolase 51 family.</text>
</comment>
<dbReference type="Gene3D" id="2.60.40.1180">
    <property type="entry name" value="Golgi alpha-mannosidase II"/>
    <property type="match status" value="1"/>
</dbReference>